<accession>A0A4Z1BG06</accession>
<dbReference type="PANTHER" id="PTHR38764">
    <property type="entry name" value="ACYL CARRIER PROTEIN PHOSPHODIESTERASE"/>
    <property type="match status" value="1"/>
</dbReference>
<reference evidence="5 6" key="1">
    <citation type="submission" date="2019-04" db="EMBL/GenBank/DDBJ databases">
        <authorList>
            <person name="Park S."/>
            <person name="Yoon J.-H."/>
        </authorList>
    </citation>
    <scope>NUCLEOTIDE SEQUENCE [LARGE SCALE GENOMIC DNA]</scope>
    <source>
        <strain evidence="5 6">HJM-18</strain>
    </source>
</reference>
<protein>
    <submittedName>
        <fullName evidence="5">DUF479 domain-containing protein</fullName>
    </submittedName>
</protein>
<keyword evidence="1" id="KW-0444">Lipid biosynthesis</keyword>
<keyword evidence="6" id="KW-1185">Reference proteome</keyword>
<dbReference type="InterPro" id="IPR007431">
    <property type="entry name" value="ACP_PD"/>
</dbReference>
<dbReference type="Proteomes" id="UP000298325">
    <property type="component" value="Unassembled WGS sequence"/>
</dbReference>
<dbReference type="Pfam" id="PF04336">
    <property type="entry name" value="ACP_PD"/>
    <property type="match status" value="1"/>
</dbReference>
<evidence type="ECO:0000256" key="4">
    <source>
        <dbReference type="ARBA" id="ARBA00023160"/>
    </source>
</evidence>
<keyword evidence="2" id="KW-0378">Hydrolase</keyword>
<keyword evidence="4" id="KW-0275">Fatty acid biosynthesis</keyword>
<dbReference type="PANTHER" id="PTHR38764:SF1">
    <property type="entry name" value="ACYL CARRIER PROTEIN PHOSPHODIESTERASE"/>
    <property type="match status" value="1"/>
</dbReference>
<evidence type="ECO:0000256" key="2">
    <source>
        <dbReference type="ARBA" id="ARBA00022801"/>
    </source>
</evidence>
<dbReference type="GO" id="GO:0008770">
    <property type="term" value="F:[acyl-carrier-protein] phosphodiesterase activity"/>
    <property type="evidence" value="ECO:0007669"/>
    <property type="project" value="InterPro"/>
</dbReference>
<comment type="caution">
    <text evidence="5">The sequence shown here is derived from an EMBL/GenBank/DDBJ whole genome shotgun (WGS) entry which is preliminary data.</text>
</comment>
<evidence type="ECO:0000313" key="6">
    <source>
        <dbReference type="Proteomes" id="UP000298325"/>
    </source>
</evidence>
<dbReference type="RefSeq" id="WP_135802069.1">
    <property type="nucleotide sequence ID" value="NZ_SRPF01000001.1"/>
</dbReference>
<dbReference type="PIRSF" id="PIRSF011489">
    <property type="entry name" value="DUF479"/>
    <property type="match status" value="1"/>
</dbReference>
<dbReference type="EMBL" id="SRPF01000001">
    <property type="protein sequence ID" value="TGN41684.1"/>
    <property type="molecule type" value="Genomic_DNA"/>
</dbReference>
<evidence type="ECO:0000256" key="3">
    <source>
        <dbReference type="ARBA" id="ARBA00023098"/>
    </source>
</evidence>
<sequence length="194" mass="22715">MNHLAHLFLAPDSELHRVGSLLGDFARGLDSSALPTALHEGLQHHRSVDAFTDQHPEVMASKRLFSAQRRRFAGVALDILYDHYLLRNWHRFSTMDREAFIDQVYQELENHRQTMPEKMQRVTGLIVQHDWFRSYQDLDNIGFALDRVAGRIRFSHSFHGIIEEIRTHDVELERRFLAFFPDLRAHAEVCLDVD</sequence>
<dbReference type="GO" id="GO:0006633">
    <property type="term" value="P:fatty acid biosynthetic process"/>
    <property type="evidence" value="ECO:0007669"/>
    <property type="project" value="UniProtKB-KW"/>
</dbReference>
<evidence type="ECO:0000313" key="5">
    <source>
        <dbReference type="EMBL" id="TGN41684.1"/>
    </source>
</evidence>
<proteinExistence type="predicted"/>
<keyword evidence="4" id="KW-0276">Fatty acid metabolism</keyword>
<gene>
    <name evidence="5" type="ORF">E5Q11_03920</name>
</gene>
<name>A0A4Z1BG06_9GAMM</name>
<dbReference type="OrthoDB" id="8442777at2"/>
<evidence type="ECO:0000256" key="1">
    <source>
        <dbReference type="ARBA" id="ARBA00022516"/>
    </source>
</evidence>
<keyword evidence="3" id="KW-0443">Lipid metabolism</keyword>
<organism evidence="5 6">
    <name type="scientific">Marinobacter confluentis</name>
    <dbReference type="NCBI Taxonomy" id="1697557"/>
    <lineage>
        <taxon>Bacteria</taxon>
        <taxon>Pseudomonadati</taxon>
        <taxon>Pseudomonadota</taxon>
        <taxon>Gammaproteobacteria</taxon>
        <taxon>Pseudomonadales</taxon>
        <taxon>Marinobacteraceae</taxon>
        <taxon>Marinobacter</taxon>
    </lineage>
</organism>
<dbReference type="AlphaFoldDB" id="A0A4Z1BG06"/>